<feature type="compositionally biased region" description="Polar residues" evidence="1">
    <location>
        <begin position="167"/>
        <end position="178"/>
    </location>
</feature>
<keyword evidence="3" id="KW-1185">Reference proteome</keyword>
<dbReference type="Proteomes" id="UP001586593">
    <property type="component" value="Unassembled WGS sequence"/>
</dbReference>
<name>A0ABR3VT70_9PEZI</name>
<feature type="compositionally biased region" description="Low complexity" evidence="1">
    <location>
        <begin position="97"/>
        <end position="112"/>
    </location>
</feature>
<gene>
    <name evidence="2" type="ORF">VTK73DRAFT_1652</name>
</gene>
<protein>
    <submittedName>
        <fullName evidence="2">Uncharacterized protein</fullName>
    </submittedName>
</protein>
<comment type="caution">
    <text evidence="2">The sequence shown here is derived from an EMBL/GenBank/DDBJ whole genome shotgun (WGS) entry which is preliminary data.</text>
</comment>
<evidence type="ECO:0000313" key="3">
    <source>
        <dbReference type="Proteomes" id="UP001586593"/>
    </source>
</evidence>
<evidence type="ECO:0000256" key="1">
    <source>
        <dbReference type="SAM" id="MobiDB-lite"/>
    </source>
</evidence>
<proteinExistence type="predicted"/>
<organism evidence="2 3">
    <name type="scientific">Phialemonium thermophilum</name>
    <dbReference type="NCBI Taxonomy" id="223376"/>
    <lineage>
        <taxon>Eukaryota</taxon>
        <taxon>Fungi</taxon>
        <taxon>Dikarya</taxon>
        <taxon>Ascomycota</taxon>
        <taxon>Pezizomycotina</taxon>
        <taxon>Sordariomycetes</taxon>
        <taxon>Sordariomycetidae</taxon>
        <taxon>Cephalothecales</taxon>
        <taxon>Cephalothecaceae</taxon>
        <taxon>Phialemonium</taxon>
    </lineage>
</organism>
<evidence type="ECO:0000313" key="2">
    <source>
        <dbReference type="EMBL" id="KAL1844863.1"/>
    </source>
</evidence>
<accession>A0ABR3VT70</accession>
<dbReference type="EMBL" id="JAZHXJ010001409">
    <property type="protein sequence ID" value="KAL1844863.1"/>
    <property type="molecule type" value="Genomic_DNA"/>
</dbReference>
<feature type="region of interest" description="Disordered" evidence="1">
    <location>
        <begin position="57"/>
        <end position="193"/>
    </location>
</feature>
<sequence>MGGTKAATAAITTTTATIVHAGGGVQFTSARLDRVFSNPMPPPAGVEQDRLLPVEEALAARDGPPSSAARQAAAALGPRSKPSSSTVSPLRPPPAAPASTSTARSTRPSASADTGGEIRVMRDSSDSTSSIEPIATMFQQYIREQYGPSRRDSTPRQGRTSPAVPSPSGQWDQHNTVDLSGPATGGRPVRLYF</sequence>
<reference evidence="2 3" key="1">
    <citation type="journal article" date="2024" name="Commun. Biol.">
        <title>Comparative genomic analysis of thermophilic fungi reveals convergent evolutionary adaptations and gene losses.</title>
        <authorList>
            <person name="Steindorff A.S."/>
            <person name="Aguilar-Pontes M.V."/>
            <person name="Robinson A.J."/>
            <person name="Andreopoulos B."/>
            <person name="LaButti K."/>
            <person name="Kuo A."/>
            <person name="Mondo S."/>
            <person name="Riley R."/>
            <person name="Otillar R."/>
            <person name="Haridas S."/>
            <person name="Lipzen A."/>
            <person name="Grimwood J."/>
            <person name="Schmutz J."/>
            <person name="Clum A."/>
            <person name="Reid I.D."/>
            <person name="Moisan M.C."/>
            <person name="Butler G."/>
            <person name="Nguyen T.T.M."/>
            <person name="Dewar K."/>
            <person name="Conant G."/>
            <person name="Drula E."/>
            <person name="Henrissat B."/>
            <person name="Hansel C."/>
            <person name="Singer S."/>
            <person name="Hutchinson M.I."/>
            <person name="de Vries R.P."/>
            <person name="Natvig D.O."/>
            <person name="Powell A.J."/>
            <person name="Tsang A."/>
            <person name="Grigoriev I.V."/>
        </authorList>
    </citation>
    <scope>NUCLEOTIDE SEQUENCE [LARGE SCALE GENOMIC DNA]</scope>
    <source>
        <strain evidence="2 3">ATCC 24622</strain>
    </source>
</reference>